<feature type="compositionally biased region" description="Low complexity" evidence="2">
    <location>
        <begin position="294"/>
        <end position="311"/>
    </location>
</feature>
<dbReference type="InterPro" id="IPR055170">
    <property type="entry name" value="GFO_IDH_MocA-like_dom"/>
</dbReference>
<dbReference type="Pfam" id="PF22725">
    <property type="entry name" value="GFO_IDH_MocA_C3"/>
    <property type="match status" value="1"/>
</dbReference>
<keyword evidence="1" id="KW-0520">NAD</keyword>
<organism evidence="5 6">
    <name type="scientific">Gryllotalpicola reticulitermitis</name>
    <dbReference type="NCBI Taxonomy" id="1184153"/>
    <lineage>
        <taxon>Bacteria</taxon>
        <taxon>Bacillati</taxon>
        <taxon>Actinomycetota</taxon>
        <taxon>Actinomycetes</taxon>
        <taxon>Micrococcales</taxon>
        <taxon>Microbacteriaceae</taxon>
        <taxon>Gryllotalpicola</taxon>
    </lineage>
</organism>
<dbReference type="EMBL" id="JBHSCN010000023">
    <property type="protein sequence ID" value="MFC4245290.1"/>
    <property type="molecule type" value="Genomic_DNA"/>
</dbReference>
<accession>A0ABV8QAJ4</accession>
<dbReference type="PANTHER" id="PTHR43249:SF1">
    <property type="entry name" value="D-GLUCOSIDE 3-DEHYDROGENASE"/>
    <property type="match status" value="1"/>
</dbReference>
<dbReference type="Gene3D" id="3.30.360.10">
    <property type="entry name" value="Dihydrodipicolinate Reductase, domain 2"/>
    <property type="match status" value="1"/>
</dbReference>
<evidence type="ECO:0000259" key="3">
    <source>
        <dbReference type="Pfam" id="PF01408"/>
    </source>
</evidence>
<protein>
    <submittedName>
        <fullName evidence="5">Gfo/Idh/MocA family protein</fullName>
    </submittedName>
</protein>
<dbReference type="SUPFAM" id="SSF55347">
    <property type="entry name" value="Glyceraldehyde-3-phosphate dehydrogenase-like, C-terminal domain"/>
    <property type="match status" value="1"/>
</dbReference>
<evidence type="ECO:0000256" key="1">
    <source>
        <dbReference type="ARBA" id="ARBA00023027"/>
    </source>
</evidence>
<evidence type="ECO:0000259" key="4">
    <source>
        <dbReference type="Pfam" id="PF22725"/>
    </source>
</evidence>
<dbReference type="Gene3D" id="3.40.50.720">
    <property type="entry name" value="NAD(P)-binding Rossmann-like Domain"/>
    <property type="match status" value="1"/>
</dbReference>
<gene>
    <name evidence="5" type="ORF">ACFOYW_18115</name>
</gene>
<dbReference type="RefSeq" id="WP_390232361.1">
    <property type="nucleotide sequence ID" value="NZ_JBHSCN010000023.1"/>
</dbReference>
<feature type="domain" description="Gfo/Idh/MocA-like oxidoreductase N-terminal" evidence="3">
    <location>
        <begin position="18"/>
        <end position="135"/>
    </location>
</feature>
<dbReference type="InterPro" id="IPR000683">
    <property type="entry name" value="Gfo/Idh/MocA-like_OxRdtase_N"/>
</dbReference>
<dbReference type="Pfam" id="PF01408">
    <property type="entry name" value="GFO_IDH_MocA"/>
    <property type="match status" value="1"/>
</dbReference>
<dbReference type="Proteomes" id="UP001595900">
    <property type="component" value="Unassembled WGS sequence"/>
</dbReference>
<comment type="caution">
    <text evidence="5">The sequence shown here is derived from an EMBL/GenBank/DDBJ whole genome shotgun (WGS) entry which is preliminary data.</text>
</comment>
<name>A0ABV8QAJ4_9MICO</name>
<dbReference type="SUPFAM" id="SSF51735">
    <property type="entry name" value="NAD(P)-binding Rossmann-fold domains"/>
    <property type="match status" value="1"/>
</dbReference>
<evidence type="ECO:0000313" key="5">
    <source>
        <dbReference type="EMBL" id="MFC4245290.1"/>
    </source>
</evidence>
<reference evidence="6" key="1">
    <citation type="journal article" date="2019" name="Int. J. Syst. Evol. Microbiol.">
        <title>The Global Catalogue of Microorganisms (GCM) 10K type strain sequencing project: providing services to taxonomists for standard genome sequencing and annotation.</title>
        <authorList>
            <consortium name="The Broad Institute Genomics Platform"/>
            <consortium name="The Broad Institute Genome Sequencing Center for Infectious Disease"/>
            <person name="Wu L."/>
            <person name="Ma J."/>
        </authorList>
    </citation>
    <scope>NUCLEOTIDE SEQUENCE [LARGE SCALE GENOMIC DNA]</scope>
    <source>
        <strain evidence="6">CGMCC 1.10363</strain>
    </source>
</reference>
<evidence type="ECO:0000313" key="6">
    <source>
        <dbReference type="Proteomes" id="UP001595900"/>
    </source>
</evidence>
<sequence length="381" mass="39803">MSTQSDATTRRPEAPDRIGVAMVGCGVIGRTHVAAIEAIDELELVAVVDPIESAREAFADAALARTGSRPAVYAELDEALADPRVGMVSVGTPSGMHIRQGLAALAAGRHVVIEKPLDASLEHAAEIEAAAAAAAERGIVASVISQHRFDSATRAVADAISSGRLGRVTSALATSPRWRTQEYYDSGEWRGTWEFDGGGALMNQGVHTLDVLLALMGRPVEISARTALLAHERVEVEDTMVATIEFESGALGMMHASTAAYPGLESRVQIMGSGGSAIIENDELVYLTGHEAGGESSAGAPAPAVTAPGDARQLPEGHIRQYRDVLRAIRTGTAPGVPVSAAAIALCAVRAVYISATLGRPVLFDDVRAGRYADVEVRTGR</sequence>
<keyword evidence="6" id="KW-1185">Reference proteome</keyword>
<dbReference type="InterPro" id="IPR052515">
    <property type="entry name" value="Gfo/Idh/MocA_Oxidoreductase"/>
</dbReference>
<evidence type="ECO:0000256" key="2">
    <source>
        <dbReference type="SAM" id="MobiDB-lite"/>
    </source>
</evidence>
<feature type="domain" description="GFO/IDH/MocA-like oxidoreductase" evidence="4">
    <location>
        <begin position="154"/>
        <end position="277"/>
    </location>
</feature>
<dbReference type="PANTHER" id="PTHR43249">
    <property type="entry name" value="UDP-N-ACETYL-2-AMINO-2-DEOXY-D-GLUCURONATE OXIDASE"/>
    <property type="match status" value="1"/>
</dbReference>
<proteinExistence type="predicted"/>
<dbReference type="InterPro" id="IPR036291">
    <property type="entry name" value="NAD(P)-bd_dom_sf"/>
</dbReference>
<feature type="region of interest" description="Disordered" evidence="2">
    <location>
        <begin position="292"/>
        <end position="313"/>
    </location>
</feature>